<sequence length="1498" mass="168725">MCSEQREQGQGQDSQLWCGTRSQPLAPSSALEHMELRPDASHKENVPPRPATSLRPEPRRLRKSLGVGLASRHGQWVPVGPAERGGPAATPCLGTVLHQEPCRVQSNLASPSPSPSLGLILRDTTSRLTNSSFQQQVNLKPLVGRPQDFAIQQSNLCARETHTAECGRLTSPQLWSEPQKRFWPHLVPQGSPLSRGPLAHPSSSLRRSWLLATAPSCPDIRLTTRLAPLKGPAWPDPGSQCGLGGWASRLAGEPLTLKDLAVPAQSPPQAPSQAAIHQLLVCVQRLECEAVRLRCQASREPPGPVLQEPWTRAGQTLPVCSQPSQPVLDSWDERRRHSRGLRGTPGFPATQGAQEGLSDSQASSKRASLRTTLQMLPGDARDPEQVVLSACPLRQGEQCSPGTTHGWGQRGNPLLPPEADSREARFCSPTSSSSARDTLPGREGGNRAPRERISREKERPASGLPDRASARSALQNKARNTVNLEPEFGRWQWLSRCFRAWWRWAHRRRAVAAAVAMGRRQLLRRGLRALRWALWLREAQLEVAWERHTQTLLARTFQKWRHLIQQHKQGQPHVQAGPRPLSSREDQDQGPSGRKPVMDGAWRSSPGSLREEAGAQPIPLCSGPRPDGGDRGVPILQALQHLSVFLLWCHQKGWGRQEKGVQGEASQATLRTQKMARPPHAWRSPAAGAAWVALLDPQHRRTWLCRCFGAWQRFLQRGTRYRDHVANRQAGTLRTCLQQWVKMKQLRASDGEKVAQLSLCWQKAGNMALFSSVPGGATAHGLRLMAAARVLPQEQGQGSLQEACRKLALQRVLLLWRTRLSQRQQADSFFEGVQWRALRHILRGWRLRARDPGSARIASGPDLLGGALGGEAPPGCSTHRRSSQDKASRAPALLEMLRLSFLWAVGRRQQGRCLLLWRARAQQSRDAARWHQSTLQRRTLLDWSRWATAQGAQRKLAARWAWDRRGRAALGLWRQRLVQRREVERRAQERGQRLQQHALSHWHCYWQRQAFLQEKCQRWMQARFQGLQRAMFWGWQQAAARRRPVAASPEQLLLQSHFQAWFGVVKASWAKHPAFQDGLRRRIPRATFASEAPAITAQPQELHMAQASCWKSREQGCQADRQLRRTWAQQAFVAGRVAPGQCCKARRQAGERSRAQALGWMLWARESCQHRVIRDHTVPTLSARVQETWTKSATQGHVQRSAVTHVQQAEPRCFLRTHWSQWRTALFRVWLEPQAEVQEASRAHPARPRASLRRWPGLTTRGRLLVLMNPPALKRQTHSCRPWAMGPSPTQHRSPSGRMQGEASWAQSDSQPSLSPTSQLQLQGPRCACWAQDQCPAGPGGDCSSETRDLEGKTRHLGRKYLQCWRLEARLHRLQSSQQARLRAAVWQRWVDAQGVERLAWTLLRQWHLRWAWRLWRRRILRLQAAQRLQSQEDGWVLSQAFKKWYQGLAARGLRARASSSVRPCSKAGLRRPGSRPGAARAPALGGPGAEKGAQPQL</sequence>
<reference evidence="1" key="1">
    <citation type="submission" date="2020-11" db="EMBL/GenBank/DDBJ databases">
        <authorList>
            <person name="Davenport K.M."/>
            <person name="Bickhart D.M."/>
            <person name="Smith T.P.L."/>
            <person name="Murdoch B.M."/>
            <person name="Rosen B.D."/>
        </authorList>
    </citation>
    <scope>NUCLEOTIDE SEQUENCE [LARGE SCALE GENOMIC DNA]</scope>
    <source>
        <strain evidence="1">OAR_USU_Benz2616</strain>
    </source>
</reference>
<protein>
    <submittedName>
        <fullName evidence="1">Uncharacterized protein</fullName>
    </submittedName>
</protein>
<accession>A0AC11EP89</accession>
<proteinExistence type="predicted"/>
<name>A0AC11EP89_SHEEP</name>
<reference evidence="1" key="3">
    <citation type="submission" date="2025-09" db="UniProtKB">
        <authorList>
            <consortium name="Ensembl"/>
        </authorList>
    </citation>
    <scope>IDENTIFICATION</scope>
</reference>
<evidence type="ECO:0000313" key="1">
    <source>
        <dbReference type="Ensembl" id="ENSOARP00020061022.1"/>
    </source>
</evidence>
<dbReference type="Ensembl" id="ENSOART00020041715.1">
    <property type="protein sequence ID" value="ENSOARP00020061022.1"/>
    <property type="gene ID" value="ENSOARG00020029554.1"/>
</dbReference>
<reference evidence="1" key="2">
    <citation type="submission" date="2025-08" db="UniProtKB">
        <authorList>
            <consortium name="Ensembl"/>
        </authorList>
    </citation>
    <scope>IDENTIFICATION</scope>
</reference>
<organism evidence="1">
    <name type="scientific">Ovis aries</name>
    <name type="common">Sheep</name>
    <dbReference type="NCBI Taxonomy" id="9940"/>
    <lineage>
        <taxon>Eukaryota</taxon>
        <taxon>Metazoa</taxon>
        <taxon>Chordata</taxon>
        <taxon>Craniata</taxon>
        <taxon>Vertebrata</taxon>
        <taxon>Euteleostomi</taxon>
        <taxon>Mammalia</taxon>
        <taxon>Eutheria</taxon>
        <taxon>Laurasiatheria</taxon>
        <taxon>Artiodactyla</taxon>
        <taxon>Ruminantia</taxon>
        <taxon>Pecora</taxon>
        <taxon>Bovidae</taxon>
        <taxon>Caprinae</taxon>
        <taxon>Ovis</taxon>
    </lineage>
</organism>